<dbReference type="AlphaFoldDB" id="K1TKP8"/>
<dbReference type="Pfam" id="PF18013">
    <property type="entry name" value="Phage_lysozyme2"/>
    <property type="match status" value="1"/>
</dbReference>
<feature type="non-terminal residue" evidence="3">
    <location>
        <position position="1"/>
    </location>
</feature>
<proteinExistence type="predicted"/>
<gene>
    <name evidence="3" type="ORF">LEA_09579</name>
</gene>
<comment type="caution">
    <text evidence="3">The sequence shown here is derived from an EMBL/GenBank/DDBJ whole genome shotgun (WGS) entry which is preliminary data.</text>
</comment>
<reference evidence="3" key="1">
    <citation type="journal article" date="2013" name="Environ. Microbiol.">
        <title>Microbiota from the distal guts of lean and obese adolescents exhibit partial functional redundancy besides clear differences in community structure.</title>
        <authorList>
            <person name="Ferrer M."/>
            <person name="Ruiz A."/>
            <person name="Lanza F."/>
            <person name="Haange S.B."/>
            <person name="Oberbach A."/>
            <person name="Till H."/>
            <person name="Bargiela R."/>
            <person name="Campoy C."/>
            <person name="Segura M.T."/>
            <person name="Richter M."/>
            <person name="von Bergen M."/>
            <person name="Seifert J."/>
            <person name="Suarez A."/>
        </authorList>
    </citation>
    <scope>NUCLEOTIDE SEQUENCE</scope>
</reference>
<dbReference type="Gene3D" id="2.30.30.40">
    <property type="entry name" value="SH3 Domains"/>
    <property type="match status" value="1"/>
</dbReference>
<dbReference type="InterPro" id="IPR041219">
    <property type="entry name" value="Phage_lysozyme2"/>
</dbReference>
<evidence type="ECO:0000259" key="1">
    <source>
        <dbReference type="Pfam" id="PF08239"/>
    </source>
</evidence>
<dbReference type="InterPro" id="IPR003646">
    <property type="entry name" value="SH3-like_bac-type"/>
</dbReference>
<name>K1TKP8_9ZZZZ</name>
<dbReference type="Gene3D" id="1.10.530.10">
    <property type="match status" value="1"/>
</dbReference>
<accession>K1TKP8</accession>
<feature type="domain" description="SH3b" evidence="1">
    <location>
        <begin position="148"/>
        <end position="201"/>
    </location>
</feature>
<evidence type="ECO:0000259" key="2">
    <source>
        <dbReference type="Pfam" id="PF18013"/>
    </source>
</evidence>
<evidence type="ECO:0000313" key="3">
    <source>
        <dbReference type="EMBL" id="EKC66900.1"/>
    </source>
</evidence>
<protein>
    <submittedName>
        <fullName evidence="3">N-acetylmuramoyl-L-alanine amidase</fullName>
    </submittedName>
</protein>
<sequence>AYEKRLGYTDASYTAAVDNGTYKKFGTDSAGYGLAQWTYHTRKKALLAFAQSKKKSVGDLGMQLEFLYKELSESYKGVFADLKSAKTILAASNSVLMKFERPANQSAAVQNKRAAYGQKFYDKYAGKTPVVPEQKPSAVPYRVRVTADVLNIRKGAGTGYAVAGQIKGGGVYTIVEEKDGTGAKSWGKLKSGAGWISLDYTSRV</sequence>
<feature type="domain" description="Phage tail lysozyme" evidence="2">
    <location>
        <begin position="26"/>
        <end position="124"/>
    </location>
</feature>
<dbReference type="EMBL" id="AJWY01006424">
    <property type="protein sequence ID" value="EKC66900.1"/>
    <property type="molecule type" value="Genomic_DNA"/>
</dbReference>
<organism evidence="3">
    <name type="scientific">human gut metagenome</name>
    <dbReference type="NCBI Taxonomy" id="408170"/>
    <lineage>
        <taxon>unclassified sequences</taxon>
        <taxon>metagenomes</taxon>
        <taxon>organismal metagenomes</taxon>
    </lineage>
</organism>
<dbReference type="Pfam" id="PF08239">
    <property type="entry name" value="SH3_3"/>
    <property type="match status" value="1"/>
</dbReference>